<feature type="compositionally biased region" description="Low complexity" evidence="2">
    <location>
        <begin position="777"/>
        <end position="809"/>
    </location>
</feature>
<feature type="region of interest" description="Disordered" evidence="2">
    <location>
        <begin position="1"/>
        <end position="185"/>
    </location>
</feature>
<feature type="compositionally biased region" description="Basic and acidic residues" evidence="2">
    <location>
        <begin position="2017"/>
        <end position="2038"/>
    </location>
</feature>
<comment type="caution">
    <text evidence="4">The sequence shown here is derived from an EMBL/GenBank/DDBJ whole genome shotgun (WGS) entry which is preliminary data.</text>
</comment>
<feature type="compositionally biased region" description="Low complexity" evidence="2">
    <location>
        <begin position="128"/>
        <end position="185"/>
    </location>
</feature>
<dbReference type="PROSITE" id="PS50010">
    <property type="entry name" value="DH_2"/>
    <property type="match status" value="1"/>
</dbReference>
<dbReference type="GO" id="GO:0005737">
    <property type="term" value="C:cytoplasm"/>
    <property type="evidence" value="ECO:0007669"/>
    <property type="project" value="TreeGrafter"/>
</dbReference>
<keyword evidence="5" id="KW-1185">Reference proteome</keyword>
<feature type="region of interest" description="Disordered" evidence="2">
    <location>
        <begin position="226"/>
        <end position="406"/>
    </location>
</feature>
<feature type="compositionally biased region" description="Polar residues" evidence="2">
    <location>
        <begin position="1808"/>
        <end position="1849"/>
    </location>
</feature>
<feature type="compositionally biased region" description="Low complexity" evidence="2">
    <location>
        <begin position="257"/>
        <end position="311"/>
    </location>
</feature>
<feature type="compositionally biased region" description="Polar residues" evidence="2">
    <location>
        <begin position="226"/>
        <end position="251"/>
    </location>
</feature>
<feature type="compositionally biased region" description="Low complexity" evidence="2">
    <location>
        <begin position="722"/>
        <end position="746"/>
    </location>
</feature>
<protein>
    <recommendedName>
        <fullName evidence="3">DH domain-containing protein</fullName>
    </recommendedName>
</protein>
<dbReference type="SUPFAM" id="SSF48065">
    <property type="entry name" value="DBL homology domain (DH-domain)"/>
    <property type="match status" value="1"/>
</dbReference>
<feature type="region of interest" description="Disordered" evidence="2">
    <location>
        <begin position="772"/>
        <end position="858"/>
    </location>
</feature>
<evidence type="ECO:0000259" key="3">
    <source>
        <dbReference type="PROSITE" id="PS50010"/>
    </source>
</evidence>
<feature type="compositionally biased region" description="Polar residues" evidence="2">
    <location>
        <begin position="954"/>
        <end position="963"/>
    </location>
</feature>
<feature type="compositionally biased region" description="Polar residues" evidence="2">
    <location>
        <begin position="74"/>
        <end position="106"/>
    </location>
</feature>
<gene>
    <name evidence="4" type="ORF">BCR36DRAFT_327604</name>
</gene>
<feature type="compositionally biased region" description="Polar residues" evidence="2">
    <location>
        <begin position="1919"/>
        <end position="1944"/>
    </location>
</feature>
<dbReference type="GO" id="GO:0005085">
    <property type="term" value="F:guanyl-nucleotide exchange factor activity"/>
    <property type="evidence" value="ECO:0007669"/>
    <property type="project" value="InterPro"/>
</dbReference>
<feature type="compositionally biased region" description="Low complexity" evidence="2">
    <location>
        <begin position="390"/>
        <end position="404"/>
    </location>
</feature>
<feature type="compositionally biased region" description="Polar residues" evidence="2">
    <location>
        <begin position="912"/>
        <end position="925"/>
    </location>
</feature>
<feature type="compositionally biased region" description="Polar residues" evidence="2">
    <location>
        <begin position="1764"/>
        <end position="1796"/>
    </location>
</feature>
<dbReference type="PANTHER" id="PTHR12673:SF263">
    <property type="entry name" value="PLECKSTRIN DOMAIN-CONTAINING PROTEIN"/>
    <property type="match status" value="1"/>
</dbReference>
<dbReference type="EMBL" id="MCFH01000022">
    <property type="protein sequence ID" value="ORX50067.1"/>
    <property type="molecule type" value="Genomic_DNA"/>
</dbReference>
<feature type="region of interest" description="Disordered" evidence="2">
    <location>
        <begin position="510"/>
        <end position="536"/>
    </location>
</feature>
<feature type="region of interest" description="Disordered" evidence="2">
    <location>
        <begin position="1917"/>
        <end position="2073"/>
    </location>
</feature>
<reference evidence="4 5" key="2">
    <citation type="submission" date="2016-08" db="EMBL/GenBank/DDBJ databases">
        <title>Pervasive Adenine N6-methylation of Active Genes in Fungi.</title>
        <authorList>
            <consortium name="DOE Joint Genome Institute"/>
            <person name="Mondo S.J."/>
            <person name="Dannebaum R.O."/>
            <person name="Kuo R.C."/>
            <person name="Labutti K."/>
            <person name="Haridas S."/>
            <person name="Kuo A."/>
            <person name="Salamov A."/>
            <person name="Ahrendt S.R."/>
            <person name="Lipzen A."/>
            <person name="Sullivan W."/>
            <person name="Andreopoulos W.B."/>
            <person name="Clum A."/>
            <person name="Lindquist E."/>
            <person name="Daum C."/>
            <person name="Ramamoorthy G.K."/>
            <person name="Gryganskyi A."/>
            <person name="Culley D."/>
            <person name="Magnuson J.K."/>
            <person name="James T.Y."/>
            <person name="O'Malley M.A."/>
            <person name="Stajich J.E."/>
            <person name="Spatafora J.W."/>
            <person name="Visel A."/>
            <person name="Grigoriev I.V."/>
        </authorList>
    </citation>
    <scope>NUCLEOTIDE SEQUENCE [LARGE SCALE GENOMIC DNA]</scope>
    <source>
        <strain evidence="5">finn</strain>
    </source>
</reference>
<evidence type="ECO:0000313" key="5">
    <source>
        <dbReference type="Proteomes" id="UP000193719"/>
    </source>
</evidence>
<feature type="compositionally biased region" description="Low complexity" evidence="2">
    <location>
        <begin position="826"/>
        <end position="858"/>
    </location>
</feature>
<proteinExistence type="predicted"/>
<feature type="domain" description="DH" evidence="3">
    <location>
        <begin position="1452"/>
        <end position="1663"/>
    </location>
</feature>
<feature type="compositionally biased region" description="Low complexity" evidence="2">
    <location>
        <begin position="2006"/>
        <end position="2016"/>
    </location>
</feature>
<feature type="coiled-coil region" evidence="1">
    <location>
        <begin position="1073"/>
        <end position="1110"/>
    </location>
</feature>
<feature type="region of interest" description="Disordered" evidence="2">
    <location>
        <begin position="938"/>
        <end position="978"/>
    </location>
</feature>
<feature type="region of interest" description="Disordered" evidence="2">
    <location>
        <begin position="1239"/>
        <end position="1263"/>
    </location>
</feature>
<dbReference type="SMART" id="SM00325">
    <property type="entry name" value="RhoGEF"/>
    <property type="match status" value="1"/>
</dbReference>
<feature type="compositionally biased region" description="Polar residues" evidence="2">
    <location>
        <begin position="1"/>
        <end position="25"/>
    </location>
</feature>
<feature type="compositionally biased region" description="Low complexity" evidence="2">
    <location>
        <begin position="320"/>
        <end position="370"/>
    </location>
</feature>
<feature type="region of interest" description="Disordered" evidence="2">
    <location>
        <begin position="1695"/>
        <end position="1849"/>
    </location>
</feature>
<dbReference type="InterPro" id="IPR051092">
    <property type="entry name" value="FYVE_RhoGEF_PH"/>
</dbReference>
<dbReference type="STRING" id="1754191.A0A1Y1V906"/>
<dbReference type="Proteomes" id="UP000193719">
    <property type="component" value="Unassembled WGS sequence"/>
</dbReference>
<accession>A0A1Y1V906</accession>
<name>A0A1Y1V906_9FUNG</name>
<feature type="compositionally biased region" description="Low complexity" evidence="2">
    <location>
        <begin position="38"/>
        <end position="65"/>
    </location>
</feature>
<feature type="region of interest" description="Disordered" evidence="2">
    <location>
        <begin position="904"/>
        <end position="925"/>
    </location>
</feature>
<dbReference type="Gene3D" id="1.20.900.10">
    <property type="entry name" value="Dbl homology (DH) domain"/>
    <property type="match status" value="1"/>
</dbReference>
<feature type="compositionally biased region" description="Basic and acidic residues" evidence="2">
    <location>
        <begin position="1242"/>
        <end position="1257"/>
    </location>
</feature>
<dbReference type="PANTHER" id="PTHR12673">
    <property type="entry name" value="FACIOGENITAL DYSPLASIA PROTEIN"/>
    <property type="match status" value="1"/>
</dbReference>
<keyword evidence="1" id="KW-0175">Coiled coil</keyword>
<evidence type="ECO:0000313" key="4">
    <source>
        <dbReference type="EMBL" id="ORX50067.1"/>
    </source>
</evidence>
<feature type="compositionally biased region" description="Basic and acidic residues" evidence="2">
    <location>
        <begin position="1969"/>
        <end position="1989"/>
    </location>
</feature>
<dbReference type="Pfam" id="PF00621">
    <property type="entry name" value="RhoGEF"/>
    <property type="match status" value="1"/>
</dbReference>
<feature type="compositionally biased region" description="Low complexity" evidence="2">
    <location>
        <begin position="1175"/>
        <end position="1187"/>
    </location>
</feature>
<feature type="region of interest" description="Disordered" evidence="2">
    <location>
        <begin position="1175"/>
        <end position="1197"/>
    </location>
</feature>
<evidence type="ECO:0000256" key="2">
    <source>
        <dbReference type="SAM" id="MobiDB-lite"/>
    </source>
</evidence>
<feature type="compositionally biased region" description="Low complexity" evidence="2">
    <location>
        <begin position="107"/>
        <end position="118"/>
    </location>
</feature>
<reference evidence="4 5" key="1">
    <citation type="submission" date="2016-08" db="EMBL/GenBank/DDBJ databases">
        <title>Genomes of anaerobic fungi encode conserved fungal cellulosomes for biomass hydrolysis.</title>
        <authorList>
            <consortium name="DOE Joint Genome Institute"/>
            <person name="Haitjema C.H."/>
            <person name="Gilmore S.P."/>
            <person name="Henske J.K."/>
            <person name="Solomon K.V."/>
            <person name="De Groot R."/>
            <person name="Kuo A."/>
            <person name="Mondo S.J."/>
            <person name="Salamov A.A."/>
            <person name="Labutti K."/>
            <person name="Zhao Z."/>
            <person name="Chiniquy J."/>
            <person name="Barry K."/>
            <person name="Brewer H.M."/>
            <person name="Purvine S.O."/>
            <person name="Wright A.T."/>
            <person name="Boxma B."/>
            <person name="Van Alen T."/>
            <person name="Hackstein J.H."/>
            <person name="Baker S.E."/>
            <person name="Grigoriev I.V."/>
            <person name="O'Malley M.A."/>
        </authorList>
    </citation>
    <scope>NUCLEOTIDE SEQUENCE [LARGE SCALE GENOMIC DNA]</scope>
    <source>
        <strain evidence="5">finn</strain>
    </source>
</reference>
<dbReference type="InterPro" id="IPR000219">
    <property type="entry name" value="DH_dom"/>
</dbReference>
<feature type="compositionally biased region" description="Basic and acidic residues" evidence="2">
    <location>
        <begin position="1996"/>
        <end position="2005"/>
    </location>
</feature>
<feature type="compositionally biased region" description="Polar residues" evidence="2">
    <location>
        <begin position="698"/>
        <end position="708"/>
    </location>
</feature>
<feature type="compositionally biased region" description="Low complexity" evidence="2">
    <location>
        <begin position="1729"/>
        <end position="1744"/>
    </location>
</feature>
<feature type="compositionally biased region" description="Polar residues" evidence="2">
    <location>
        <begin position="810"/>
        <end position="825"/>
    </location>
</feature>
<feature type="compositionally biased region" description="Basic and acidic residues" evidence="2">
    <location>
        <begin position="2047"/>
        <end position="2068"/>
    </location>
</feature>
<feature type="compositionally biased region" description="Basic and acidic residues" evidence="2">
    <location>
        <begin position="1695"/>
        <end position="1726"/>
    </location>
</feature>
<organism evidence="4 5">
    <name type="scientific">Piromyces finnis</name>
    <dbReference type="NCBI Taxonomy" id="1754191"/>
    <lineage>
        <taxon>Eukaryota</taxon>
        <taxon>Fungi</taxon>
        <taxon>Fungi incertae sedis</taxon>
        <taxon>Chytridiomycota</taxon>
        <taxon>Chytridiomycota incertae sedis</taxon>
        <taxon>Neocallimastigomycetes</taxon>
        <taxon>Neocallimastigales</taxon>
        <taxon>Neocallimastigaceae</taxon>
        <taxon>Piromyces</taxon>
    </lineage>
</organism>
<dbReference type="OrthoDB" id="6152532at2759"/>
<sequence length="2145" mass="236065">MSTKNTEISQDLNKSKLNTTNSINNDMKKPNANRTRTRSNSTLSSNKLNNGKTKTMVKKTAVVSTLNPSKGRPRSSSLGQNKSKSKIPNSQTTITSMNKTNTLSKLSNPTTNSTVSNSKQSIKPKVAPKVTTGSKVKSSTTIKTKPSSTLNSTISSSSTTKPKTSSVTKVSTIKPKSTSSLKSKTSSTLKTTSIKPKITSSIASKQENTLKPKISSTIKPKVTTNNVKSKTNSITSNPTAASRVKATTSTIPKKGKSTTSTVKSTPSSRVNSSINSNIKQKTTVRSTRLSSTNSRLKPSTASSTIPSISSTLKTATKPNSTLSNRSSVSSTLSSTTARRKSSSSITSRKLTTSPTPYSSQNSTTSSNTSTHMVRRTKQNPYANVKAKVNSLPSSRASSTSSTSTVRVKNSISSIANTKSHLVKKIESTNIVTKNDIPHVVVTSSSAELDNKAKKLENNRKENELVTTLSKSLQNLAKTESIGLNDITPIETPVSTSPIVAPILTVKNASKFEGNGSMPPSPTGTSKFDDNIDRSNSTNNEILDEYIKNIKYDPDALNHFDPNEIAFSDDEDKHDKSHPSSFIADTKNYDDISVTTDDFLDCESNFSDAKFSQKDLKSNTSETNNLSKVSSISNLSTISSLSTITHKSSNNSFASSVSIHTLKSIFDNAATQRRSSPVPPSTPKIKKLNPQTLQLFEKQSTPISSQPGRQSPLKKEPIIRSKLNNTNISKTSISSSTYTSPSLKPTSNSFSSVRLKDNSSPLMKAVKSRVDSNFGSIPKKVPSKVSSSLRPTLSKVSSTSSLSSLANKSSETNYSIARSKTPTGTVSRISSSSSISSMGKASYKGSLSSSTKTKTPTLSSSLISGKTLTISPKVSSVTKMKTPTLSASKNKSNSIITKTSSISNKANKSSSTLNTTKAPLSTTSKPLTIDTNVKTTETIHLSPNIPRRNTRRESLQPNSSSNDNMVVEEEYDDDDEFKDSKDDTYLISQEFSAEPESINKVTLSTPLDSKPLLNNFVRRDDDKAIPSYTVKKHTLDQSQICEISENSFILNQYVEETHYYQTKHSHNEELIGDSLRAEEIIDQVKQEEKRKEEEEALKKKLEKNNENMNDKFEPPIEKMKLNENESMINDDEVDGMSISSINVKKLLKKNISNIIKPKNLTSLIKKRSSLEMNESFESNNSFSDNASEVSGISDKRDSRGSTSYVFSMFMQSLNGANNLIKKRRNSASIEDMKITISGPYQDDDLKSTTTHTEDKPDIKSSIGDPLTPSKMVVVPLNTSIEIPKRVSSAVPCSDDELMENPASLVYASKLSGNNLIKLDVFSDSGIQSTPFKLINKLIEKNKDKHISADSAISLGDSIISITFDNLKEIINEEWSETINQQKAFSNSSMDESDGESMITLVSPSTSMCCSSRTIQNNQILKHLSMGQECLASRTEGNDELNETMNLIEKHLKKINNIICEIASTEKTYVHELSKLLEIYYYPLEQNQVLNPTEMNYLFSNIVNIYQFHSEIFYPKLDLVRKEHEKNIKLINDPESLKSVNFAKLINQSISIETFFKIVLWPFQFIYKQYYINFKKASDFVSILNSTQKQKYNSEDLLMQAEELHFSVDCSIFERENKKKLKKLRTFLKSCTERMDHNQVDILGYLILPIQRLPRYLLLLEGLAKSAKLLEETISKLPKPVLLEPILEVPKVMENKMTESKINDDDKRTPSVEKDSNETDNKMSKTSDDASTISTKSSTPKLTTPKVNVSKPSTPKLTTPKVYVSKPSTPKLTTPKVNVSKPSTPKLTTPKVNASKPSTPKLATPKVNASKPSTPKITAKKASTSKLNTSRLSSPSPVKTISKPGGNNSNKNINKLKETLNKSSNATVNSIEAKKASERTDRAKKTKINVKSIVAQLENDQPESVSKTTVSRSKIGVKPKTNVTTRTKTGVKPNTNVTSRVNSNIPKANTKANNNTLNKNKTTTSTKNRTKSNEQEKPKPATLNDAKEKIAENSNDAKTMDITKIENTENNTEPNIETNTEKDTEHNIEGNTENNKETNTEVKIQNNNIDRRPSDETDPTTIKKESKENDTIPPSTTITNSNEEIENEITKKKEIDANKKLSINTLVNEINSSNTTSTTIFQKNYTIAMAAEDIKNIIELCNKAITV</sequence>
<evidence type="ECO:0000256" key="1">
    <source>
        <dbReference type="SAM" id="Coils"/>
    </source>
</evidence>
<feature type="compositionally biased region" description="Low complexity" evidence="2">
    <location>
        <begin position="1945"/>
        <end position="1965"/>
    </location>
</feature>
<feature type="region of interest" description="Disordered" evidence="2">
    <location>
        <begin position="561"/>
        <end position="581"/>
    </location>
</feature>
<feature type="region of interest" description="Disordered" evidence="2">
    <location>
        <begin position="698"/>
        <end position="759"/>
    </location>
</feature>
<feature type="compositionally biased region" description="Acidic residues" evidence="2">
    <location>
        <begin position="965"/>
        <end position="976"/>
    </location>
</feature>
<dbReference type="InterPro" id="IPR035899">
    <property type="entry name" value="DBL_dom_sf"/>
</dbReference>